<evidence type="ECO:0000313" key="4">
    <source>
        <dbReference type="Proteomes" id="UP000494256"/>
    </source>
</evidence>
<accession>A0A8S0ZG78</accession>
<dbReference type="EMBL" id="CADEBD010000289">
    <property type="protein sequence ID" value="CAB3231869.1"/>
    <property type="molecule type" value="Genomic_DNA"/>
</dbReference>
<dbReference type="AlphaFoldDB" id="A0A8S0ZG78"/>
<gene>
    <name evidence="2" type="ORF">APLA_LOCUS13499</name>
    <name evidence="1" type="ORF">APLA_LOCUS5363</name>
</gene>
<organism evidence="1 4">
    <name type="scientific">Arctia plantaginis</name>
    <name type="common">Wood tiger moth</name>
    <name type="synonym">Phalaena plantaginis</name>
    <dbReference type="NCBI Taxonomy" id="874455"/>
    <lineage>
        <taxon>Eukaryota</taxon>
        <taxon>Metazoa</taxon>
        <taxon>Ecdysozoa</taxon>
        <taxon>Arthropoda</taxon>
        <taxon>Hexapoda</taxon>
        <taxon>Insecta</taxon>
        <taxon>Pterygota</taxon>
        <taxon>Neoptera</taxon>
        <taxon>Endopterygota</taxon>
        <taxon>Lepidoptera</taxon>
        <taxon>Glossata</taxon>
        <taxon>Ditrysia</taxon>
        <taxon>Noctuoidea</taxon>
        <taxon>Erebidae</taxon>
        <taxon>Arctiinae</taxon>
        <taxon>Arctia</taxon>
    </lineage>
</organism>
<evidence type="ECO:0000313" key="2">
    <source>
        <dbReference type="EMBL" id="CAB3252393.1"/>
    </source>
</evidence>
<keyword evidence="3" id="KW-1185">Reference proteome</keyword>
<dbReference type="Proteomes" id="UP000494256">
    <property type="component" value="Unassembled WGS sequence"/>
</dbReference>
<protein>
    <submittedName>
        <fullName evidence="1">Uncharacterized protein</fullName>
    </submittedName>
</protein>
<comment type="caution">
    <text evidence="1">The sequence shown here is derived from an EMBL/GenBank/DDBJ whole genome shotgun (WGS) entry which is preliminary data.</text>
</comment>
<sequence>MIKLRNIVSDIVHDGGIYLEGLRKALEDYSRFLEECRKENASMSQNSNSTWMPPDTPSRGNISTILNLRNPQNFNTSDWTMTTRAKDSAGISRRIGNMSCREASEASESVRRYADLAMWATKRLQDIAYAKGYQETEHYEENELILKLAWFLDQLALLTGYEPDYSQYLTRRSSTTSTTSPTPPTLVPQTQELTNILINCIKANSSVPAVDRCRYPLPVPATVGEPTSVPSPRSDVNAAVPIANIDSQQQQSMEILITGDDYRTPRRITKRSTDEYFVPIAVHEKPKPVVDFIVKKLSNLKAIVKSVKKHAVADFISQLAYHKHLHRRAIDDNTSVLLNQVSGQLPLKLIVKSDESNDQQHNTNNVEKMNQSIVKPDESIAKSDNPILKSDDSIVNNDKSTIEVLSLKQFPILDASVVNTKSFKKRSISNSGRSYNLLNRLTFQKAPVKVAVDTVKKRSVGDPLSKLTKYYIKHKVWDNSNPALESSKKPPSNFELNNNLKTKFLTKRSLVHKKTSNFMLPRPFRHSNLKKHKHSHKKSKLQFYLNNLLEIKYKKMHKTPHKITKRSIKYEHMYLPRIPTSPVEDISYYVKTKPGRNYNPSLTQAAQVRLGLQQIFETGNILVIQRYGSNYNPAVQDAFTAGVLKGLADS</sequence>
<evidence type="ECO:0000313" key="1">
    <source>
        <dbReference type="EMBL" id="CAB3231869.1"/>
    </source>
</evidence>
<dbReference type="OrthoDB" id="7481124at2759"/>
<reference evidence="3 4" key="1">
    <citation type="submission" date="2020-04" db="EMBL/GenBank/DDBJ databases">
        <authorList>
            <person name="Wallbank WR R."/>
            <person name="Pardo Diaz C."/>
            <person name="Kozak K."/>
            <person name="Martin S."/>
            <person name="Jiggins C."/>
            <person name="Moest M."/>
            <person name="Warren A I."/>
            <person name="Byers J.R.P. K."/>
            <person name="Montejo-Kovacevich G."/>
            <person name="Yen C E."/>
        </authorList>
    </citation>
    <scope>NUCLEOTIDE SEQUENCE [LARGE SCALE GENOMIC DNA]</scope>
</reference>
<dbReference type="Proteomes" id="UP000494106">
    <property type="component" value="Unassembled WGS sequence"/>
</dbReference>
<dbReference type="EMBL" id="CADEBC010000555">
    <property type="protein sequence ID" value="CAB3252393.1"/>
    <property type="molecule type" value="Genomic_DNA"/>
</dbReference>
<proteinExistence type="predicted"/>
<name>A0A8S0ZG78_ARCPL</name>
<evidence type="ECO:0000313" key="3">
    <source>
        <dbReference type="Proteomes" id="UP000494106"/>
    </source>
</evidence>